<dbReference type="AlphaFoldDB" id="A0A336M9J6"/>
<dbReference type="GO" id="GO:0006629">
    <property type="term" value="P:lipid metabolic process"/>
    <property type="evidence" value="ECO:0007669"/>
    <property type="project" value="InterPro"/>
</dbReference>
<dbReference type="InterPro" id="IPR051057">
    <property type="entry name" value="PI-PLC_domain"/>
</dbReference>
<dbReference type="GO" id="GO:0008081">
    <property type="term" value="F:phosphoric diester hydrolase activity"/>
    <property type="evidence" value="ECO:0007669"/>
    <property type="project" value="InterPro"/>
</dbReference>
<accession>A0A336M9J6</accession>
<dbReference type="PROSITE" id="PS50007">
    <property type="entry name" value="PIPLC_X_DOMAIN"/>
    <property type="match status" value="1"/>
</dbReference>
<evidence type="ECO:0000313" key="1">
    <source>
        <dbReference type="EMBL" id="SSX27012.1"/>
    </source>
</evidence>
<dbReference type="VEuPathDB" id="VectorBase:CSON014078"/>
<protein>
    <submittedName>
        <fullName evidence="1">CSON014078 protein</fullName>
    </submittedName>
</protein>
<dbReference type="PANTHER" id="PTHR13593:SF113">
    <property type="entry name" value="SI:DKEY-266F7.9"/>
    <property type="match status" value="1"/>
</dbReference>
<sequence>MSCEELKAPRRLSDDLENWMRNLNGEIKRTIPIINIAIPGSHDSFSYGINRKSEPAPDAEKSMIIVYKYFLPCVVRRWARTQKYQMSQQLNSGIRYFDLRTSKKDSEYYFVHGLYCEEIEKPLEDLRNFLDDHPDEFVILDCQHFYDFSHQDHIKFMQILIKAFGNRIYERIGTLLELTLDHAISQRKQLLIIYREMKHVSGKFWFSADWPTPWPNTVKYKKLEEFLENTLEQRAPTTGFTSQVVLTPDVKYIVPRFLFSLKSRLAKPLQKKIKKWLIEQQPGPFIEGEKPTCNVFLADFIDIKNSEFCKIVVDLNEKIDLSSEIDIIDCWQITDQMEPNLTE</sequence>
<organism evidence="1">
    <name type="scientific">Culicoides sonorensis</name>
    <name type="common">Biting midge</name>
    <dbReference type="NCBI Taxonomy" id="179676"/>
    <lineage>
        <taxon>Eukaryota</taxon>
        <taxon>Metazoa</taxon>
        <taxon>Ecdysozoa</taxon>
        <taxon>Arthropoda</taxon>
        <taxon>Hexapoda</taxon>
        <taxon>Insecta</taxon>
        <taxon>Pterygota</taxon>
        <taxon>Neoptera</taxon>
        <taxon>Endopterygota</taxon>
        <taxon>Diptera</taxon>
        <taxon>Nematocera</taxon>
        <taxon>Chironomoidea</taxon>
        <taxon>Ceratopogonidae</taxon>
        <taxon>Ceratopogoninae</taxon>
        <taxon>Culicoides</taxon>
        <taxon>Monoculicoides</taxon>
    </lineage>
</organism>
<dbReference type="SUPFAM" id="SSF51695">
    <property type="entry name" value="PLC-like phosphodiesterases"/>
    <property type="match status" value="1"/>
</dbReference>
<dbReference type="OMA" id="NHFYAME"/>
<dbReference type="Gene3D" id="3.20.20.190">
    <property type="entry name" value="Phosphatidylinositol (PI) phosphodiesterase"/>
    <property type="match status" value="1"/>
</dbReference>
<dbReference type="EMBL" id="UFQT01000758">
    <property type="protein sequence ID" value="SSX27012.1"/>
    <property type="molecule type" value="Genomic_DNA"/>
</dbReference>
<gene>
    <name evidence="1" type="primary">CSON014078</name>
</gene>
<proteinExistence type="predicted"/>
<dbReference type="InterPro" id="IPR017946">
    <property type="entry name" value="PLC-like_Pdiesterase_TIM-brl"/>
</dbReference>
<dbReference type="CDD" id="cd08616">
    <property type="entry name" value="PI-PLCXD1c"/>
    <property type="match status" value="1"/>
</dbReference>
<reference evidence="1" key="1">
    <citation type="submission" date="2018-07" db="EMBL/GenBank/DDBJ databases">
        <authorList>
            <person name="Quirk P.G."/>
            <person name="Krulwich T.A."/>
        </authorList>
    </citation>
    <scope>NUCLEOTIDE SEQUENCE</scope>
</reference>
<name>A0A336M9J6_CULSO</name>
<dbReference type="InterPro" id="IPR042158">
    <property type="entry name" value="PLCXD1/2/3"/>
</dbReference>
<dbReference type="PANTHER" id="PTHR13593">
    <property type="match status" value="1"/>
</dbReference>